<evidence type="ECO:0000259" key="3">
    <source>
        <dbReference type="Pfam" id="PF05433"/>
    </source>
</evidence>
<dbReference type="GO" id="GO:0019867">
    <property type="term" value="C:outer membrane"/>
    <property type="evidence" value="ECO:0007669"/>
    <property type="project" value="InterPro"/>
</dbReference>
<keyword evidence="2" id="KW-0472">Membrane</keyword>
<evidence type="ECO:0000256" key="2">
    <source>
        <dbReference type="ARBA" id="ARBA00023136"/>
    </source>
</evidence>
<name>A0A1W1BKY1_9ZZZZ</name>
<reference evidence="4" key="1">
    <citation type="submission" date="2016-10" db="EMBL/GenBank/DDBJ databases">
        <authorList>
            <person name="de Groot N.N."/>
        </authorList>
    </citation>
    <scope>NUCLEOTIDE SEQUENCE</scope>
</reference>
<organism evidence="4">
    <name type="scientific">hydrothermal vent metagenome</name>
    <dbReference type="NCBI Taxonomy" id="652676"/>
    <lineage>
        <taxon>unclassified sequences</taxon>
        <taxon>metagenomes</taxon>
        <taxon>ecological metagenomes</taxon>
    </lineage>
</organism>
<dbReference type="AlphaFoldDB" id="A0A1W1BKY1"/>
<gene>
    <name evidence="4" type="ORF">MNB_SM-5-995</name>
</gene>
<dbReference type="EMBL" id="FPHH01000025">
    <property type="protein sequence ID" value="SFV54204.1"/>
    <property type="molecule type" value="Genomic_DNA"/>
</dbReference>
<dbReference type="PANTHER" id="PTHR35603">
    <property type="match status" value="1"/>
</dbReference>
<dbReference type="InterPro" id="IPR008816">
    <property type="entry name" value="Gly_zipper_2TM_dom"/>
</dbReference>
<dbReference type="PROSITE" id="PS51257">
    <property type="entry name" value="PROKAR_LIPOPROTEIN"/>
    <property type="match status" value="1"/>
</dbReference>
<evidence type="ECO:0000313" key="4">
    <source>
        <dbReference type="EMBL" id="SFV54204.1"/>
    </source>
</evidence>
<dbReference type="PANTHER" id="PTHR35603:SF2">
    <property type="entry name" value="OUTER MEMBRANE LIPOPROTEIN"/>
    <property type="match status" value="1"/>
</dbReference>
<keyword evidence="4" id="KW-0449">Lipoprotein</keyword>
<proteinExistence type="predicted"/>
<sequence>MKKIFLVSLATIVLVFSGCTATNAPEYDGNTYQEIKTYEIGKVESVRPVVISDNGTGTFIGAIVGTVLGSIIGEGNGNALATLAGGLGGAYAGSQAGKANASELSVRLDNGEHVVVVVKGKKFLVGDRVKIIKDGNRVDQVYRIN</sequence>
<evidence type="ECO:0000256" key="1">
    <source>
        <dbReference type="ARBA" id="ARBA00004370"/>
    </source>
</evidence>
<accession>A0A1W1BKY1</accession>
<feature type="domain" description="Glycine zipper 2TM" evidence="3">
    <location>
        <begin position="57"/>
        <end position="97"/>
    </location>
</feature>
<comment type="subcellular location">
    <subcellularLocation>
        <location evidence="1">Membrane</location>
    </subcellularLocation>
</comment>
<protein>
    <submittedName>
        <fullName evidence="4">Outer membrane lipoprotein</fullName>
    </submittedName>
</protein>
<dbReference type="Pfam" id="PF05433">
    <property type="entry name" value="Rick_17kDa_Anti"/>
    <property type="match status" value="1"/>
</dbReference>
<dbReference type="InterPro" id="IPR051407">
    <property type="entry name" value="Bact_OM_lipoprot/Surf_antigen"/>
</dbReference>